<protein>
    <submittedName>
        <fullName evidence="1">Uncharacterized protein</fullName>
    </submittedName>
</protein>
<name>A0A381Z878_9ZZZZ</name>
<proteinExistence type="predicted"/>
<organism evidence="1">
    <name type="scientific">marine metagenome</name>
    <dbReference type="NCBI Taxonomy" id="408172"/>
    <lineage>
        <taxon>unclassified sequences</taxon>
        <taxon>metagenomes</taxon>
        <taxon>ecological metagenomes</taxon>
    </lineage>
</organism>
<gene>
    <name evidence="1" type="ORF">METZ01_LOCUS138350</name>
</gene>
<sequence>MALDLESMWDDVEWIEITEIGKEYIGEVDNITATAGVRGKESEDEILNYLYYRKSMKVPR</sequence>
<dbReference type="AlphaFoldDB" id="A0A381Z878"/>
<dbReference type="EMBL" id="UINC01020336">
    <property type="protein sequence ID" value="SVA85496.1"/>
    <property type="molecule type" value="Genomic_DNA"/>
</dbReference>
<evidence type="ECO:0000313" key="1">
    <source>
        <dbReference type="EMBL" id="SVA85496.1"/>
    </source>
</evidence>
<reference evidence="1" key="1">
    <citation type="submission" date="2018-05" db="EMBL/GenBank/DDBJ databases">
        <authorList>
            <person name="Lanie J.A."/>
            <person name="Ng W.-L."/>
            <person name="Kazmierczak K.M."/>
            <person name="Andrzejewski T.M."/>
            <person name="Davidsen T.M."/>
            <person name="Wayne K.J."/>
            <person name="Tettelin H."/>
            <person name="Glass J.I."/>
            <person name="Rusch D."/>
            <person name="Podicherti R."/>
            <person name="Tsui H.-C.T."/>
            <person name="Winkler M.E."/>
        </authorList>
    </citation>
    <scope>NUCLEOTIDE SEQUENCE</scope>
</reference>
<accession>A0A381Z878</accession>